<evidence type="ECO:0000313" key="1">
    <source>
        <dbReference type="EMBL" id="MFB9150488.1"/>
    </source>
</evidence>
<evidence type="ECO:0000313" key="2">
    <source>
        <dbReference type="Proteomes" id="UP001589670"/>
    </source>
</evidence>
<dbReference type="EMBL" id="JBHMEC010000017">
    <property type="protein sequence ID" value="MFB9150488.1"/>
    <property type="molecule type" value="Genomic_DNA"/>
</dbReference>
<reference evidence="1 2" key="1">
    <citation type="submission" date="2024-09" db="EMBL/GenBank/DDBJ databases">
        <authorList>
            <person name="Sun Q."/>
            <person name="Mori K."/>
        </authorList>
    </citation>
    <scope>NUCLEOTIDE SEQUENCE [LARGE SCALE GENOMIC DNA]</scope>
    <source>
        <strain evidence="1 2">CECT 9424</strain>
    </source>
</reference>
<protein>
    <recommendedName>
        <fullName evidence="3">Alpha/beta hydrolase family protein</fullName>
    </recommendedName>
</protein>
<accession>A0ABV5I1C1</accession>
<sequence length="315" mass="33998">MVTQIEATDVLTCPRPTVARIVPSGVSPVSGRGPALRSNGRGDNIMISRRPGIPGRIPDAVIIEPRQSRGERPLVSVHGIARDVPGMADGLANAAQATGRTIVLPVFDKDHWPRYQRAACPARADHALLALLSSLEAEGRIPRGPVDMSGFSGGAQFAHRFTWLYPNRVARLSVASAGWWTFPDQDTAYPFGIGPERTGPSAAPFCFRTNLRAFLDRDIAIRVGARDCVVDDKTRSGPRIDAQQGRDRLTRARTWATALRAASRALNMPDRVDFAILPDCGHSFTDCADAGLTGVFLDFGHNRPSGLHSCGRTCA</sequence>
<keyword evidence="2" id="KW-1185">Reference proteome</keyword>
<dbReference type="Proteomes" id="UP001589670">
    <property type="component" value="Unassembled WGS sequence"/>
</dbReference>
<dbReference type="RefSeq" id="WP_377070025.1">
    <property type="nucleotide sequence ID" value="NZ_JBHMEC010000017.1"/>
</dbReference>
<comment type="caution">
    <text evidence="1">The sequence shown here is derived from an EMBL/GenBank/DDBJ whole genome shotgun (WGS) entry which is preliminary data.</text>
</comment>
<organism evidence="1 2">
    <name type="scientific">Roseovarius ramblicola</name>
    <dbReference type="NCBI Taxonomy" id="2022336"/>
    <lineage>
        <taxon>Bacteria</taxon>
        <taxon>Pseudomonadati</taxon>
        <taxon>Pseudomonadota</taxon>
        <taxon>Alphaproteobacteria</taxon>
        <taxon>Rhodobacterales</taxon>
        <taxon>Roseobacteraceae</taxon>
        <taxon>Roseovarius</taxon>
    </lineage>
</organism>
<name>A0ABV5I1C1_9RHOB</name>
<dbReference type="SUPFAM" id="SSF53474">
    <property type="entry name" value="alpha/beta-Hydrolases"/>
    <property type="match status" value="1"/>
</dbReference>
<proteinExistence type="predicted"/>
<dbReference type="Gene3D" id="3.40.50.1820">
    <property type="entry name" value="alpha/beta hydrolase"/>
    <property type="match status" value="1"/>
</dbReference>
<gene>
    <name evidence="1" type="ORF">ACFFU4_12095</name>
</gene>
<dbReference type="InterPro" id="IPR029058">
    <property type="entry name" value="AB_hydrolase_fold"/>
</dbReference>
<evidence type="ECO:0008006" key="3">
    <source>
        <dbReference type="Google" id="ProtNLM"/>
    </source>
</evidence>